<evidence type="ECO:0000256" key="2">
    <source>
        <dbReference type="SAM" id="MobiDB-lite"/>
    </source>
</evidence>
<dbReference type="AlphaFoldDB" id="A0AAU8DJV8"/>
<dbReference type="Gene3D" id="3.30.70.1880">
    <property type="entry name" value="Protein of unknown function DUF881"/>
    <property type="match status" value="1"/>
</dbReference>
<protein>
    <submittedName>
        <fullName evidence="4">DUF881 domain-containing protein</fullName>
    </submittedName>
</protein>
<feature type="compositionally biased region" description="Basic and acidic residues" evidence="2">
    <location>
        <begin position="1"/>
        <end position="22"/>
    </location>
</feature>
<feature type="region of interest" description="Disordered" evidence="2">
    <location>
        <begin position="311"/>
        <end position="345"/>
    </location>
</feature>
<organism evidence="4">
    <name type="scientific">Nakamurella sp. A5-74</name>
    <dbReference type="NCBI Taxonomy" id="3158264"/>
    <lineage>
        <taxon>Bacteria</taxon>
        <taxon>Bacillati</taxon>
        <taxon>Actinomycetota</taxon>
        <taxon>Actinomycetes</taxon>
        <taxon>Nakamurellales</taxon>
        <taxon>Nakamurellaceae</taxon>
        <taxon>Nakamurella</taxon>
    </lineage>
</organism>
<feature type="compositionally biased region" description="Low complexity" evidence="2">
    <location>
        <begin position="316"/>
        <end position="330"/>
    </location>
</feature>
<feature type="region of interest" description="Disordered" evidence="2">
    <location>
        <begin position="1"/>
        <end position="56"/>
    </location>
</feature>
<dbReference type="GO" id="GO:0005886">
    <property type="term" value="C:plasma membrane"/>
    <property type="evidence" value="ECO:0007669"/>
    <property type="project" value="TreeGrafter"/>
</dbReference>
<reference evidence="4" key="1">
    <citation type="submission" date="2024-05" db="EMBL/GenBank/DDBJ databases">
        <authorList>
            <person name="Cai S.Y."/>
            <person name="Jin L.M."/>
            <person name="Li H.R."/>
        </authorList>
    </citation>
    <scope>NUCLEOTIDE SEQUENCE</scope>
    <source>
        <strain evidence="4">A5-74</strain>
    </source>
</reference>
<keyword evidence="3" id="KW-0472">Membrane</keyword>
<name>A0AAU8DJV8_9ACTN</name>
<feature type="region of interest" description="Disordered" evidence="2">
    <location>
        <begin position="77"/>
        <end position="96"/>
    </location>
</feature>
<dbReference type="EMBL" id="CP159218">
    <property type="protein sequence ID" value="XCG62492.1"/>
    <property type="molecule type" value="Genomic_DNA"/>
</dbReference>
<feature type="compositionally biased region" description="Polar residues" evidence="2">
    <location>
        <begin position="44"/>
        <end position="53"/>
    </location>
</feature>
<comment type="similarity">
    <text evidence="1">Belongs to the UPF0749 family.</text>
</comment>
<dbReference type="PANTHER" id="PTHR37313:SF1">
    <property type="entry name" value="UPF0749 PROTEIN RV1823"/>
    <property type="match status" value="1"/>
</dbReference>
<sequence length="345" mass="35994">MADHRPQEPREPREPGGPREPQEPQELPEPLELPESDAVPRQTRAPSGSSTDTSPREFGLAWLQGMANDALDPGYAAAARRRSPTTPGSGARRHAPSTAVRLAVAMLVAGLSVGIAVGWRHFTAPADAKARSAVLQDVRVAQSRQDVLAARAEELDAQIRGQQMLAGAGGPLRSVTALRDDAALTAVTGPGVQLTVDQADSTTPILDRDLQFLVNGLWEAGAEAVSVGGVRLRSTSAIRQAGGAILVDNRPVFWPITIDAIGDPEAVQVALVSTAGYGRMLSLKSNYGAGFTVATVGSLTLPGGGTAELRYADVPTSTSTSTSTSASTADRSTDVPTENEPEPTR</sequence>
<dbReference type="PANTHER" id="PTHR37313">
    <property type="entry name" value="UPF0749 PROTEIN RV1825"/>
    <property type="match status" value="1"/>
</dbReference>
<keyword evidence="3" id="KW-0812">Transmembrane</keyword>
<evidence type="ECO:0000313" key="4">
    <source>
        <dbReference type="EMBL" id="XCG62492.1"/>
    </source>
</evidence>
<gene>
    <name evidence="4" type="ORF">ABLG96_14705</name>
</gene>
<evidence type="ECO:0000256" key="1">
    <source>
        <dbReference type="ARBA" id="ARBA00009108"/>
    </source>
</evidence>
<dbReference type="InterPro" id="IPR010273">
    <property type="entry name" value="DUF881"/>
</dbReference>
<evidence type="ECO:0000256" key="3">
    <source>
        <dbReference type="SAM" id="Phobius"/>
    </source>
</evidence>
<proteinExistence type="inferred from homology"/>
<feature type="transmembrane region" description="Helical" evidence="3">
    <location>
        <begin position="102"/>
        <end position="122"/>
    </location>
</feature>
<accession>A0AAU8DJV8</accession>
<dbReference type="RefSeq" id="WP_353648107.1">
    <property type="nucleotide sequence ID" value="NZ_CP159218.1"/>
</dbReference>
<dbReference type="Pfam" id="PF05949">
    <property type="entry name" value="DUF881"/>
    <property type="match status" value="1"/>
</dbReference>
<keyword evidence="3" id="KW-1133">Transmembrane helix</keyword>